<sequence>MSGSRATASLSIVKEVPVGKTVPLSEADSLGYSSIERHCIMISDTWSTWSIVPWDLLRTA</sequence>
<reference evidence="1" key="1">
    <citation type="journal article" date="2020" name="Stud. Mycol.">
        <title>101 Dothideomycetes genomes: a test case for predicting lifestyles and emergence of pathogens.</title>
        <authorList>
            <person name="Haridas S."/>
            <person name="Albert R."/>
            <person name="Binder M."/>
            <person name="Bloem J."/>
            <person name="Labutti K."/>
            <person name="Salamov A."/>
            <person name="Andreopoulos B."/>
            <person name="Baker S."/>
            <person name="Barry K."/>
            <person name="Bills G."/>
            <person name="Bluhm B."/>
            <person name="Cannon C."/>
            <person name="Castanera R."/>
            <person name="Culley D."/>
            <person name="Daum C."/>
            <person name="Ezra D."/>
            <person name="Gonzalez J."/>
            <person name="Henrissat B."/>
            <person name="Kuo A."/>
            <person name="Liang C."/>
            <person name="Lipzen A."/>
            <person name="Lutzoni F."/>
            <person name="Magnuson J."/>
            <person name="Mondo S."/>
            <person name="Nolan M."/>
            <person name="Ohm R."/>
            <person name="Pangilinan J."/>
            <person name="Park H.-J."/>
            <person name="Ramirez L."/>
            <person name="Alfaro M."/>
            <person name="Sun H."/>
            <person name="Tritt A."/>
            <person name="Yoshinaga Y."/>
            <person name="Zwiers L.-H."/>
            <person name="Turgeon B."/>
            <person name="Goodwin S."/>
            <person name="Spatafora J."/>
            <person name="Crous P."/>
            <person name="Grigoriev I."/>
        </authorList>
    </citation>
    <scope>NUCLEOTIDE SEQUENCE</scope>
    <source>
        <strain evidence="1">SCOH1-5</strain>
    </source>
</reference>
<proteinExistence type="predicted"/>
<evidence type="ECO:0000313" key="1">
    <source>
        <dbReference type="EMBL" id="KAF2207744.1"/>
    </source>
</evidence>
<organism evidence="1 2">
    <name type="scientific">Cercospora zeae-maydis SCOH1-5</name>
    <dbReference type="NCBI Taxonomy" id="717836"/>
    <lineage>
        <taxon>Eukaryota</taxon>
        <taxon>Fungi</taxon>
        <taxon>Dikarya</taxon>
        <taxon>Ascomycota</taxon>
        <taxon>Pezizomycotina</taxon>
        <taxon>Dothideomycetes</taxon>
        <taxon>Dothideomycetidae</taxon>
        <taxon>Mycosphaerellales</taxon>
        <taxon>Mycosphaerellaceae</taxon>
        <taxon>Cercospora</taxon>
    </lineage>
</organism>
<protein>
    <submittedName>
        <fullName evidence="1">Uncharacterized protein</fullName>
    </submittedName>
</protein>
<accession>A0A6A6F361</accession>
<dbReference type="Proteomes" id="UP000799539">
    <property type="component" value="Unassembled WGS sequence"/>
</dbReference>
<name>A0A6A6F361_9PEZI</name>
<evidence type="ECO:0000313" key="2">
    <source>
        <dbReference type="Proteomes" id="UP000799539"/>
    </source>
</evidence>
<dbReference type="AlphaFoldDB" id="A0A6A6F361"/>
<gene>
    <name evidence="1" type="ORF">CERZMDRAFT_91701</name>
</gene>
<keyword evidence="2" id="KW-1185">Reference proteome</keyword>
<dbReference type="EMBL" id="ML992700">
    <property type="protein sequence ID" value="KAF2207744.1"/>
    <property type="molecule type" value="Genomic_DNA"/>
</dbReference>